<sequence>MPVPPPSPPVPPLQKNRGHDPNNDHNGRKKQISPTTDRDAPPCGIASHSSHLLSSHQGAKAFSSSKADGPLLFNSFSDSGINNRGSTIIADTRLWTAIVGKRAAGFPLLKKLKVFFRRGRAFLGNRLDFLEETVCRVATGMEEDD</sequence>
<protein>
    <submittedName>
        <fullName evidence="2">Uncharacterized protein</fullName>
    </submittedName>
</protein>
<feature type="compositionally biased region" description="Basic and acidic residues" evidence="1">
    <location>
        <begin position="17"/>
        <end position="26"/>
    </location>
</feature>
<organism evidence="2 3">
    <name type="scientific">Oedothorax gibbosus</name>
    <dbReference type="NCBI Taxonomy" id="931172"/>
    <lineage>
        <taxon>Eukaryota</taxon>
        <taxon>Metazoa</taxon>
        <taxon>Ecdysozoa</taxon>
        <taxon>Arthropoda</taxon>
        <taxon>Chelicerata</taxon>
        <taxon>Arachnida</taxon>
        <taxon>Araneae</taxon>
        <taxon>Araneomorphae</taxon>
        <taxon>Entelegynae</taxon>
        <taxon>Araneoidea</taxon>
        <taxon>Linyphiidae</taxon>
        <taxon>Erigoninae</taxon>
        <taxon>Oedothorax</taxon>
    </lineage>
</organism>
<feature type="region of interest" description="Disordered" evidence="1">
    <location>
        <begin position="1"/>
        <end position="64"/>
    </location>
</feature>
<evidence type="ECO:0000256" key="1">
    <source>
        <dbReference type="SAM" id="MobiDB-lite"/>
    </source>
</evidence>
<feature type="compositionally biased region" description="Pro residues" evidence="1">
    <location>
        <begin position="1"/>
        <end position="12"/>
    </location>
</feature>
<reference evidence="2 3" key="1">
    <citation type="journal article" date="2022" name="Nat. Ecol. Evol.">
        <title>A masculinizing supergene underlies an exaggerated male reproductive morph in a spider.</title>
        <authorList>
            <person name="Hendrickx F."/>
            <person name="De Corte Z."/>
            <person name="Sonet G."/>
            <person name="Van Belleghem S.M."/>
            <person name="Kostlbacher S."/>
            <person name="Vangestel C."/>
        </authorList>
    </citation>
    <scope>NUCLEOTIDE SEQUENCE [LARGE SCALE GENOMIC DNA]</scope>
    <source>
        <strain evidence="2">W744_W776</strain>
    </source>
</reference>
<dbReference type="Proteomes" id="UP000827092">
    <property type="component" value="Unassembled WGS sequence"/>
</dbReference>
<feature type="compositionally biased region" description="Low complexity" evidence="1">
    <location>
        <begin position="47"/>
        <end position="56"/>
    </location>
</feature>
<dbReference type="EMBL" id="JAFNEN010000222">
    <property type="protein sequence ID" value="KAG8189059.1"/>
    <property type="molecule type" value="Genomic_DNA"/>
</dbReference>
<dbReference type="AlphaFoldDB" id="A0AAV6UY36"/>
<gene>
    <name evidence="2" type="ORF">JTE90_025491</name>
</gene>
<comment type="caution">
    <text evidence="2">The sequence shown here is derived from an EMBL/GenBank/DDBJ whole genome shotgun (WGS) entry which is preliminary data.</text>
</comment>
<keyword evidence="3" id="KW-1185">Reference proteome</keyword>
<evidence type="ECO:0000313" key="2">
    <source>
        <dbReference type="EMBL" id="KAG8189059.1"/>
    </source>
</evidence>
<proteinExistence type="predicted"/>
<name>A0AAV6UY36_9ARAC</name>
<evidence type="ECO:0000313" key="3">
    <source>
        <dbReference type="Proteomes" id="UP000827092"/>
    </source>
</evidence>
<accession>A0AAV6UY36</accession>